<keyword evidence="1" id="KW-0472">Membrane</keyword>
<evidence type="ECO:0000313" key="4">
    <source>
        <dbReference type="Proteomes" id="UP000182938"/>
    </source>
</evidence>
<evidence type="ECO:0000259" key="2">
    <source>
        <dbReference type="Pfam" id="PF01569"/>
    </source>
</evidence>
<dbReference type="Gene3D" id="1.20.144.10">
    <property type="entry name" value="Phosphatidic acid phosphatase type 2/haloperoxidase"/>
    <property type="match status" value="1"/>
</dbReference>
<proteinExistence type="predicted"/>
<name>A0A1L3MIU3_9MICO</name>
<organism evidence="3 4">
    <name type="scientific">Janibacter indicus</name>
    <dbReference type="NCBI Taxonomy" id="857417"/>
    <lineage>
        <taxon>Bacteria</taxon>
        <taxon>Bacillati</taxon>
        <taxon>Actinomycetota</taxon>
        <taxon>Actinomycetes</taxon>
        <taxon>Micrococcales</taxon>
        <taxon>Intrasporangiaceae</taxon>
        <taxon>Janibacter</taxon>
    </lineage>
</organism>
<accession>A0A1L3MIU3</accession>
<keyword evidence="4" id="KW-1185">Reference proteome</keyword>
<dbReference type="InterPro" id="IPR036938">
    <property type="entry name" value="PAP2/HPO_sf"/>
</dbReference>
<evidence type="ECO:0000313" key="3">
    <source>
        <dbReference type="EMBL" id="APH02094.1"/>
    </source>
</evidence>
<feature type="transmembrane region" description="Helical" evidence="1">
    <location>
        <begin position="139"/>
        <end position="161"/>
    </location>
</feature>
<dbReference type="InterPro" id="IPR000326">
    <property type="entry name" value="PAP2/HPO"/>
</dbReference>
<dbReference type="SUPFAM" id="SSF48317">
    <property type="entry name" value="Acid phosphatase/Vanadium-dependent haloperoxidase"/>
    <property type="match status" value="1"/>
</dbReference>
<feature type="domain" description="Phosphatidic acid phosphatase type 2/haloperoxidase" evidence="2">
    <location>
        <begin position="101"/>
        <end position="182"/>
    </location>
</feature>
<feature type="transmembrane region" description="Helical" evidence="1">
    <location>
        <begin position="50"/>
        <end position="67"/>
    </location>
</feature>
<dbReference type="EMBL" id="CP013290">
    <property type="protein sequence ID" value="APH02094.1"/>
    <property type="molecule type" value="Genomic_DNA"/>
</dbReference>
<keyword evidence="1" id="KW-0812">Transmembrane</keyword>
<feature type="transmembrane region" description="Helical" evidence="1">
    <location>
        <begin position="74"/>
        <end position="93"/>
    </location>
</feature>
<sequence>MLCAIGAVGSYAGGVLTEPGQWVDVHLFGWAQRLHVGLVGDALPSLARRVLPAVMAIVALGCGFRSLVQGRARLVIQCLALVVGSTSLCWLLREHVLGRPYYGDQYSYLHNTFPSTHVALVVSLCAAVWLLARPTSRSLSLSLALVLVVVLALLGNVVGHAHRPSDVLGSLLVVAACALLVRWRDSPPSSGSGRLP</sequence>
<gene>
    <name evidence="3" type="ORF">ASJ30_11615</name>
</gene>
<dbReference type="AlphaFoldDB" id="A0A1L3MIU3"/>
<dbReference type="Proteomes" id="UP000182938">
    <property type="component" value="Chromosome"/>
</dbReference>
<evidence type="ECO:0000256" key="1">
    <source>
        <dbReference type="SAM" id="Phobius"/>
    </source>
</evidence>
<reference evidence="3 4" key="1">
    <citation type="submission" date="2015-11" db="EMBL/GenBank/DDBJ databases">
        <authorList>
            <person name="Zhang Y."/>
            <person name="Guo Z."/>
        </authorList>
    </citation>
    <scope>NUCLEOTIDE SEQUENCE [LARGE SCALE GENOMIC DNA]</scope>
    <source>
        <strain evidence="3 4">YFY001</strain>
    </source>
</reference>
<keyword evidence="1" id="KW-1133">Transmembrane helix</keyword>
<protein>
    <recommendedName>
        <fullName evidence="2">Phosphatidic acid phosphatase type 2/haloperoxidase domain-containing protein</fullName>
    </recommendedName>
</protein>
<dbReference type="Pfam" id="PF01569">
    <property type="entry name" value="PAP2"/>
    <property type="match status" value="1"/>
</dbReference>
<dbReference type="KEGG" id="jte:ASJ30_11615"/>
<feature type="transmembrane region" description="Helical" evidence="1">
    <location>
        <begin position="113"/>
        <end position="132"/>
    </location>
</feature>